<evidence type="ECO:0000313" key="4">
    <source>
        <dbReference type="RefSeq" id="XP_015745150.1"/>
    </source>
</evidence>
<dbReference type="KEGG" id="pbi:103053866"/>
<accession>A0A9F3QTR4</accession>
<dbReference type="Proteomes" id="UP000695026">
    <property type="component" value="Unplaced"/>
</dbReference>
<dbReference type="OrthoDB" id="441660at2759"/>
<dbReference type="GeneID" id="103053866"/>
<dbReference type="InterPro" id="IPR016186">
    <property type="entry name" value="C-type_lectin-like/link_sf"/>
</dbReference>
<evidence type="ECO:0000256" key="2">
    <source>
        <dbReference type="ARBA" id="ARBA00022525"/>
    </source>
</evidence>
<evidence type="ECO:0000313" key="3">
    <source>
        <dbReference type="Proteomes" id="UP000695026"/>
    </source>
</evidence>
<reference evidence="4" key="1">
    <citation type="submission" date="2025-08" db="UniProtKB">
        <authorList>
            <consortium name="RefSeq"/>
        </authorList>
    </citation>
    <scope>IDENTIFICATION</scope>
    <source>
        <tissue evidence="4">Liver</tissue>
    </source>
</reference>
<keyword evidence="2" id="KW-0964">Secreted</keyword>
<keyword evidence="3" id="KW-1185">Reference proteome</keyword>
<dbReference type="InterPro" id="IPR016187">
    <property type="entry name" value="CTDL_fold"/>
</dbReference>
<protein>
    <submittedName>
        <fullName evidence="4">C-type lectin 1-like</fullName>
    </submittedName>
</protein>
<evidence type="ECO:0000256" key="1">
    <source>
        <dbReference type="ARBA" id="ARBA00004613"/>
    </source>
</evidence>
<dbReference type="AlphaFoldDB" id="A0A9F3QTR4"/>
<gene>
    <name evidence="4" type="primary">LOC103053866</name>
</gene>
<comment type="subcellular location">
    <subcellularLocation>
        <location evidence="1">Secreted</location>
    </subcellularLocation>
</comment>
<dbReference type="GO" id="GO:0005576">
    <property type="term" value="C:extracellular region"/>
    <property type="evidence" value="ECO:0007669"/>
    <property type="project" value="UniProtKB-SubCell"/>
</dbReference>
<name>A0A9F3QTR4_PYTBI</name>
<organism evidence="3 4">
    <name type="scientific">Python bivittatus</name>
    <name type="common">Burmese python</name>
    <name type="synonym">Python molurus bivittatus</name>
    <dbReference type="NCBI Taxonomy" id="176946"/>
    <lineage>
        <taxon>Eukaryota</taxon>
        <taxon>Metazoa</taxon>
        <taxon>Chordata</taxon>
        <taxon>Craniata</taxon>
        <taxon>Vertebrata</taxon>
        <taxon>Euteleostomi</taxon>
        <taxon>Lepidosauria</taxon>
        <taxon>Squamata</taxon>
        <taxon>Bifurcata</taxon>
        <taxon>Unidentata</taxon>
        <taxon>Episquamata</taxon>
        <taxon>Toxicofera</taxon>
        <taxon>Serpentes</taxon>
        <taxon>Henophidia</taxon>
        <taxon>Pythonidae</taxon>
        <taxon>Python</taxon>
    </lineage>
</organism>
<dbReference type="RefSeq" id="XP_015745150.1">
    <property type="nucleotide sequence ID" value="XM_015889664.2"/>
</dbReference>
<feature type="non-terminal residue" evidence="4">
    <location>
        <position position="1"/>
    </location>
</feature>
<dbReference type="SUPFAM" id="SSF56436">
    <property type="entry name" value="C-type lectin-like"/>
    <property type="match status" value="1"/>
</dbReference>
<sequence>IARRGRTGRIAPYPGGRAAGECVSVEIRGAEAEEAVEIKGTGAPNYCPFSWLTYNDSSNKIFKKFKTWNDAEMFCVDQETGCHLASIHVAAEMLQLAQYVSQHLSIINV</sequence>
<dbReference type="Gene3D" id="3.10.100.10">
    <property type="entry name" value="Mannose-Binding Protein A, subunit A"/>
    <property type="match status" value="1"/>
</dbReference>
<proteinExistence type="predicted"/>